<name>A0A2N5WZQ4_9GAMM</name>
<accession>A0A2N5WZQ4</accession>
<dbReference type="EMBL" id="PKUS01000025">
    <property type="protein sequence ID" value="PLW67712.1"/>
    <property type="molecule type" value="Genomic_DNA"/>
</dbReference>
<evidence type="ECO:0000313" key="3">
    <source>
        <dbReference type="Proteomes" id="UP000235005"/>
    </source>
</evidence>
<dbReference type="SUPFAM" id="SSF54427">
    <property type="entry name" value="NTF2-like"/>
    <property type="match status" value="1"/>
</dbReference>
<sequence length="169" mass="19438">MTVEQRLEVIEGELMRLRAREEICQLKARYLNACDRQDPEAVRACFAEGEVKIDMSYFGQCANRDEFVDGIFVPRGCHDHVLDMHHCANPEIEILDADHARGVWSLNYRNINTQDQTLTLLSALYYDEYRRIDGDWKISGSRTEYRTVMHCIYKSGSLQVSTAARSLAG</sequence>
<keyword evidence="3" id="KW-1185">Reference proteome</keyword>
<proteinExistence type="predicted"/>
<gene>
    <name evidence="2" type="ORF">C0039_16075</name>
</gene>
<dbReference type="Gene3D" id="3.10.450.50">
    <property type="match status" value="1"/>
</dbReference>
<evidence type="ECO:0000313" key="2">
    <source>
        <dbReference type="EMBL" id="PLW67712.1"/>
    </source>
</evidence>
<protein>
    <submittedName>
        <fullName evidence="2">Nuclear transport factor 2 family protein</fullName>
    </submittedName>
</protein>
<organism evidence="2 3">
    <name type="scientific">Pseudohalioglobus lutimaris</name>
    <dbReference type="NCBI Taxonomy" id="1737061"/>
    <lineage>
        <taxon>Bacteria</taxon>
        <taxon>Pseudomonadati</taxon>
        <taxon>Pseudomonadota</taxon>
        <taxon>Gammaproteobacteria</taxon>
        <taxon>Cellvibrionales</taxon>
        <taxon>Halieaceae</taxon>
        <taxon>Pseudohalioglobus</taxon>
    </lineage>
</organism>
<dbReference type="OrthoDB" id="4571298at2"/>
<evidence type="ECO:0000259" key="1">
    <source>
        <dbReference type="Pfam" id="PF13577"/>
    </source>
</evidence>
<dbReference type="Pfam" id="PF13577">
    <property type="entry name" value="SnoaL_4"/>
    <property type="match status" value="1"/>
</dbReference>
<dbReference type="InterPro" id="IPR037401">
    <property type="entry name" value="SnoaL-like"/>
</dbReference>
<comment type="caution">
    <text evidence="2">The sequence shown here is derived from an EMBL/GenBank/DDBJ whole genome shotgun (WGS) entry which is preliminary data.</text>
</comment>
<dbReference type="AlphaFoldDB" id="A0A2N5WZQ4"/>
<dbReference type="Proteomes" id="UP000235005">
    <property type="component" value="Unassembled WGS sequence"/>
</dbReference>
<feature type="domain" description="SnoaL-like" evidence="1">
    <location>
        <begin position="16"/>
        <end position="139"/>
    </location>
</feature>
<dbReference type="InterPro" id="IPR032710">
    <property type="entry name" value="NTF2-like_dom_sf"/>
</dbReference>
<reference evidence="2 3" key="1">
    <citation type="submission" date="2018-01" db="EMBL/GenBank/DDBJ databases">
        <title>The draft genome sequence of Halioglobus lutimaris HF004.</title>
        <authorList>
            <person name="Du Z.-J."/>
            <person name="Shi M.-J."/>
        </authorList>
    </citation>
    <scope>NUCLEOTIDE SEQUENCE [LARGE SCALE GENOMIC DNA]</scope>
    <source>
        <strain evidence="2 3">HF004</strain>
    </source>
</reference>